<feature type="compositionally biased region" description="Basic residues" evidence="1">
    <location>
        <begin position="599"/>
        <end position="608"/>
    </location>
</feature>
<feature type="compositionally biased region" description="Low complexity" evidence="1">
    <location>
        <begin position="623"/>
        <end position="633"/>
    </location>
</feature>
<dbReference type="InterPro" id="IPR015378">
    <property type="entry name" value="Transposase-like_Mu_C"/>
</dbReference>
<dbReference type="Proteomes" id="UP000249633">
    <property type="component" value="Unassembled WGS sequence"/>
</dbReference>
<comment type="caution">
    <text evidence="3">The sequence shown here is derived from an EMBL/GenBank/DDBJ whole genome shotgun (WGS) entry which is preliminary data.</text>
</comment>
<dbReference type="AlphaFoldDB" id="A0A2W5DA66"/>
<organism evidence="3 4">
    <name type="scientific">Roseateles depolymerans</name>
    <dbReference type="NCBI Taxonomy" id="76731"/>
    <lineage>
        <taxon>Bacteria</taxon>
        <taxon>Pseudomonadati</taxon>
        <taxon>Pseudomonadota</taxon>
        <taxon>Betaproteobacteria</taxon>
        <taxon>Burkholderiales</taxon>
        <taxon>Sphaerotilaceae</taxon>
        <taxon>Roseateles</taxon>
    </lineage>
</organism>
<evidence type="ECO:0000313" key="3">
    <source>
        <dbReference type="EMBL" id="PZP27223.1"/>
    </source>
</evidence>
<dbReference type="InterPro" id="IPR012337">
    <property type="entry name" value="RNaseH-like_sf"/>
</dbReference>
<evidence type="ECO:0000313" key="4">
    <source>
        <dbReference type="Proteomes" id="UP000249633"/>
    </source>
</evidence>
<dbReference type="EMBL" id="QFOD01000033">
    <property type="protein sequence ID" value="PZP27223.1"/>
    <property type="molecule type" value="Genomic_DNA"/>
</dbReference>
<accession>A0A2W5DA66</accession>
<dbReference type="GO" id="GO:0003676">
    <property type="term" value="F:nucleic acid binding"/>
    <property type="evidence" value="ECO:0007669"/>
    <property type="project" value="InterPro"/>
</dbReference>
<evidence type="ECO:0000259" key="2">
    <source>
        <dbReference type="PROSITE" id="PS50994"/>
    </source>
</evidence>
<proteinExistence type="predicted"/>
<feature type="domain" description="Integrase catalytic" evidence="2">
    <location>
        <begin position="252"/>
        <end position="464"/>
    </location>
</feature>
<evidence type="ECO:0000256" key="1">
    <source>
        <dbReference type="SAM" id="MobiDB-lite"/>
    </source>
</evidence>
<reference evidence="3 4" key="1">
    <citation type="submission" date="2017-08" db="EMBL/GenBank/DDBJ databases">
        <title>Infants hospitalized years apart are colonized by the same room-sourced microbial strains.</title>
        <authorList>
            <person name="Brooks B."/>
            <person name="Olm M.R."/>
            <person name="Firek B.A."/>
            <person name="Baker R."/>
            <person name="Thomas B.C."/>
            <person name="Morowitz M.J."/>
            <person name="Banfield J.F."/>
        </authorList>
    </citation>
    <scope>NUCLEOTIDE SEQUENCE [LARGE SCALE GENOMIC DNA]</scope>
    <source>
        <strain evidence="3">S2_012_000_R2_81</strain>
    </source>
</reference>
<gene>
    <name evidence="3" type="ORF">DI603_22430</name>
</gene>
<feature type="region of interest" description="Disordered" evidence="1">
    <location>
        <begin position="597"/>
        <end position="664"/>
    </location>
</feature>
<dbReference type="GO" id="GO:0015074">
    <property type="term" value="P:DNA integration"/>
    <property type="evidence" value="ECO:0007669"/>
    <property type="project" value="InterPro"/>
</dbReference>
<name>A0A2W5DA66_9BURK</name>
<dbReference type="PROSITE" id="PS50994">
    <property type="entry name" value="INTEGRASE"/>
    <property type="match status" value="1"/>
</dbReference>
<sequence length="664" mass="73974">MANFSLRVGQTFELEGTTYQIERLHRADPQDIGQVVLQRCHDGRTVLKTEQELLSAYAAGRISASDASTSKARSPLQSAPLNGLSEVQMREFKRRRAYVLALVDQGSFTFESEFIEPFIAAKAAEMGDAAPPSRATLWRWHSRFKAFGDVRALVPLFGSRGAKASRQDARVLELLADSVDAAFKLSPNATGADIHERLAGRIDLENARRLPDERLQTPCKRTTYRLLARVEAYDKTVLREGEASADRRFRIAKLGPRTQCVLERVEADHTPLDLFLIDEVTWLPLGRPTLTVFIDHYSRFPLGYYLSFGGTSAAAVMGALRHAILPKSPVVEVIPDLPVQHLWPCFGIMDVLVLDNGLEFHGLDLESVALDLMIRLQFCPKRTPRFKGSIERYLKTVNYFFAHQIPGAAMAKLADRGDYDPQRHALLTMGEFKHLFEKWVLDVYAQTTHRGLGTTPWAKWHEGVGRRTPQLPADLKSLQRRIGLVRERALRPDGITVEGIRYADDSLLPLLKKWGAGTKVRVVFDAEDLGDVQVWGPEEPDPVTVLAADQAYAKGLTLTQHQLLRQQVREAGKDAEDTQALITAKYQMAVALEQMVTSRKQRTRRRAAQLHGITSTKPQGRLEPASAAVAPAPKKAEVPKRSTAAANDPPALLPAFRLAPGRSE</sequence>
<protein>
    <submittedName>
        <fullName evidence="3">Integrase</fullName>
    </submittedName>
</protein>
<feature type="compositionally biased region" description="Low complexity" evidence="1">
    <location>
        <begin position="644"/>
        <end position="664"/>
    </location>
</feature>
<dbReference type="InterPro" id="IPR036397">
    <property type="entry name" value="RNaseH_sf"/>
</dbReference>
<dbReference type="SUPFAM" id="SSF53098">
    <property type="entry name" value="Ribonuclease H-like"/>
    <property type="match status" value="1"/>
</dbReference>
<dbReference type="Pfam" id="PF09299">
    <property type="entry name" value="Mu-transpos_C"/>
    <property type="match status" value="1"/>
</dbReference>
<dbReference type="Gene3D" id="3.30.420.10">
    <property type="entry name" value="Ribonuclease H-like superfamily/Ribonuclease H"/>
    <property type="match status" value="1"/>
</dbReference>
<dbReference type="InterPro" id="IPR001584">
    <property type="entry name" value="Integrase_cat-core"/>
</dbReference>